<dbReference type="EMBL" id="JAQQWL010000003">
    <property type="protein sequence ID" value="KAK8079035.1"/>
    <property type="molecule type" value="Genomic_DNA"/>
</dbReference>
<dbReference type="Pfam" id="PF20684">
    <property type="entry name" value="Fung_rhodopsin"/>
    <property type="match status" value="1"/>
</dbReference>
<name>A0ABR1W6D1_9PEZI</name>
<evidence type="ECO:0000256" key="2">
    <source>
        <dbReference type="ARBA" id="ARBA00022692"/>
    </source>
</evidence>
<keyword evidence="2 6" id="KW-0812">Transmembrane</keyword>
<protein>
    <recommendedName>
        <fullName evidence="7">Rhodopsin domain-containing protein</fullName>
    </recommendedName>
</protein>
<comment type="subcellular location">
    <subcellularLocation>
        <location evidence="1">Membrane</location>
        <topology evidence="1">Multi-pass membrane protein</topology>
    </subcellularLocation>
</comment>
<dbReference type="RefSeq" id="XP_066720106.1">
    <property type="nucleotide sequence ID" value="XM_066854251.1"/>
</dbReference>
<feature type="transmembrane region" description="Helical" evidence="6">
    <location>
        <begin position="30"/>
        <end position="51"/>
    </location>
</feature>
<keyword evidence="4 6" id="KW-0472">Membrane</keyword>
<evidence type="ECO:0000256" key="4">
    <source>
        <dbReference type="ARBA" id="ARBA00023136"/>
    </source>
</evidence>
<comment type="similarity">
    <text evidence="5">Belongs to the SAT4 family.</text>
</comment>
<evidence type="ECO:0000256" key="1">
    <source>
        <dbReference type="ARBA" id="ARBA00004141"/>
    </source>
</evidence>
<organism evidence="8 9">
    <name type="scientific">Apiospora phragmitis</name>
    <dbReference type="NCBI Taxonomy" id="2905665"/>
    <lineage>
        <taxon>Eukaryota</taxon>
        <taxon>Fungi</taxon>
        <taxon>Dikarya</taxon>
        <taxon>Ascomycota</taxon>
        <taxon>Pezizomycotina</taxon>
        <taxon>Sordariomycetes</taxon>
        <taxon>Xylariomycetidae</taxon>
        <taxon>Amphisphaeriales</taxon>
        <taxon>Apiosporaceae</taxon>
        <taxon>Apiospora</taxon>
    </lineage>
</organism>
<dbReference type="Proteomes" id="UP001480595">
    <property type="component" value="Unassembled WGS sequence"/>
</dbReference>
<evidence type="ECO:0000313" key="9">
    <source>
        <dbReference type="Proteomes" id="UP001480595"/>
    </source>
</evidence>
<gene>
    <name evidence="8" type="ORF">PG994_002842</name>
</gene>
<evidence type="ECO:0000256" key="5">
    <source>
        <dbReference type="ARBA" id="ARBA00038359"/>
    </source>
</evidence>
<accession>A0ABR1W6D1</accession>
<sequence>MCILPTRTLSTQLVENPLSMVNVAGEGAPLLYITIVFLVLSWLTFVIRVGVRRWIRGFGTDDWLLGGGLILYTITAALVIFCCFYGAGQYSDALTVGDMQAGTKLFFIAEFFYAACTVLIKCSISVTLLRIADAR</sequence>
<evidence type="ECO:0000256" key="3">
    <source>
        <dbReference type="ARBA" id="ARBA00022989"/>
    </source>
</evidence>
<feature type="transmembrane region" description="Helical" evidence="6">
    <location>
        <begin position="63"/>
        <end position="87"/>
    </location>
</feature>
<comment type="caution">
    <text evidence="8">The sequence shown here is derived from an EMBL/GenBank/DDBJ whole genome shotgun (WGS) entry which is preliminary data.</text>
</comment>
<feature type="domain" description="Rhodopsin" evidence="7">
    <location>
        <begin position="47"/>
        <end position="133"/>
    </location>
</feature>
<keyword evidence="3 6" id="KW-1133">Transmembrane helix</keyword>
<dbReference type="PANTHER" id="PTHR33048:SF21">
    <property type="entry name" value="INTEGRAL MEMBRANE PROTEIN"/>
    <property type="match status" value="1"/>
</dbReference>
<evidence type="ECO:0000313" key="8">
    <source>
        <dbReference type="EMBL" id="KAK8079035.1"/>
    </source>
</evidence>
<reference evidence="8 9" key="1">
    <citation type="submission" date="2023-01" db="EMBL/GenBank/DDBJ databases">
        <title>Analysis of 21 Apiospora genomes using comparative genomics revels a genus with tremendous synthesis potential of carbohydrate active enzymes and secondary metabolites.</title>
        <authorList>
            <person name="Sorensen T."/>
        </authorList>
    </citation>
    <scope>NUCLEOTIDE SEQUENCE [LARGE SCALE GENOMIC DNA]</scope>
    <source>
        <strain evidence="8 9">CBS 135458</strain>
    </source>
</reference>
<feature type="transmembrane region" description="Helical" evidence="6">
    <location>
        <begin position="107"/>
        <end position="129"/>
    </location>
</feature>
<evidence type="ECO:0000259" key="7">
    <source>
        <dbReference type="Pfam" id="PF20684"/>
    </source>
</evidence>
<dbReference type="PANTHER" id="PTHR33048">
    <property type="entry name" value="PTH11-LIKE INTEGRAL MEMBRANE PROTEIN (AFU_ORTHOLOGUE AFUA_5G11245)"/>
    <property type="match status" value="1"/>
</dbReference>
<dbReference type="InterPro" id="IPR052337">
    <property type="entry name" value="SAT4-like"/>
</dbReference>
<proteinExistence type="inferred from homology"/>
<evidence type="ECO:0000256" key="6">
    <source>
        <dbReference type="SAM" id="Phobius"/>
    </source>
</evidence>
<dbReference type="GeneID" id="92087314"/>
<keyword evidence="9" id="KW-1185">Reference proteome</keyword>
<dbReference type="InterPro" id="IPR049326">
    <property type="entry name" value="Rhodopsin_dom_fungi"/>
</dbReference>